<feature type="transmembrane region" description="Helical" evidence="2">
    <location>
        <begin position="65"/>
        <end position="86"/>
    </location>
</feature>
<evidence type="ECO:0000313" key="5">
    <source>
        <dbReference type="Proteomes" id="UP000066986"/>
    </source>
</evidence>
<reference evidence="4 5" key="1">
    <citation type="journal article" date="2016" name="Genome Announc.">
        <title>Complete Genome Sequences of Aerococcus christensenii CCUG 28831T, Aerococcus sanguinicola CCUG 43001T, Aerococcus urinae CCUG 36881T, Aerococcus urinaeequi CCUG 28094T, Aerococcus urinaehominis CCUG 42038 BT, and Aerococcus viridans CCUG 4311T.</title>
        <authorList>
            <person name="Carkaci D."/>
            <person name="Dargis R."/>
            <person name="Nielsen X.C."/>
            <person name="Skovgaard O."/>
            <person name="Fuursted K."/>
            <person name="Christensen J.J."/>
        </authorList>
    </citation>
    <scope>NUCLEOTIDE SEQUENCE [LARGE SCALE GENOMIC DNA]</scope>
    <source>
        <strain evidence="4 5">CCUG4311</strain>
    </source>
</reference>
<gene>
    <name evidence="4" type="ORF">AWM76_00645</name>
</gene>
<feature type="compositionally biased region" description="Low complexity" evidence="1">
    <location>
        <begin position="223"/>
        <end position="232"/>
    </location>
</feature>
<reference evidence="5" key="2">
    <citation type="submission" date="2016-01" db="EMBL/GenBank/DDBJ databases">
        <title>Six Aerococcus type strain genome sequencing and assembly using PacBio and Illumina Hiseq.</title>
        <authorList>
            <person name="Carkaci D."/>
            <person name="Dargis R."/>
            <person name="Nielsen X.C."/>
            <person name="Skovgaard O."/>
            <person name="Fuursted K."/>
            <person name="Christensen J.J."/>
        </authorList>
    </citation>
    <scope>NUCLEOTIDE SEQUENCE [LARGE SCALE GENOMIC DNA]</scope>
    <source>
        <strain evidence="5">CCUG4311</strain>
    </source>
</reference>
<dbReference type="AlphaFoldDB" id="A0AAU8U2U0"/>
<organism evidence="4 5">
    <name type="scientific">Aerococcus viridans</name>
    <dbReference type="NCBI Taxonomy" id="1377"/>
    <lineage>
        <taxon>Bacteria</taxon>
        <taxon>Bacillati</taxon>
        <taxon>Bacillota</taxon>
        <taxon>Bacilli</taxon>
        <taxon>Lactobacillales</taxon>
        <taxon>Aerococcaceae</taxon>
        <taxon>Aerococcus</taxon>
    </lineage>
</organism>
<feature type="region of interest" description="Disordered" evidence="1">
    <location>
        <begin position="178"/>
        <end position="233"/>
    </location>
</feature>
<evidence type="ECO:0000259" key="3">
    <source>
        <dbReference type="SMART" id="SM01245"/>
    </source>
</evidence>
<sequence length="344" mass="37805">MAIYSGETVNDAIEKGLKDLGIDKKHAKISVIQEPKPGILGKFRKEAKVEIIVLTDADVEKKKKLIKFGIIGGVIVFFVVFLNIIFSESSTSTESLDNNDLSVPISSSEVAKQHYESVVEQFKDAGFTNIKTTKMEDLITGWLTEDGSVEKMTIDGKEDFESGEVYSKDIPIDITYHTFSPETEQTDEVVEKESSTENPTSESSIESSINDTPEQAESSSNMEETVSEPTSEVTEKLAYTVTKKENQNIITGDVSLIGGDGTKVNVEIDADNIRPGTYVATWTPGVFGGSDPDRGYGLIWINGDPNTIQIMPEESVVVTFNEGDMITFQFAGVGKNDRIRLKQE</sequence>
<dbReference type="RefSeq" id="WP_003142217.1">
    <property type="nucleotide sequence ID" value="NZ_CP014164.1"/>
</dbReference>
<feature type="compositionally biased region" description="Polar residues" evidence="1">
    <location>
        <begin position="211"/>
        <end position="222"/>
    </location>
</feature>
<dbReference type="Gene3D" id="3.30.30.80">
    <property type="entry name" value="probable RNA-binding protein from clostridium symbiosum atcc 14940"/>
    <property type="match status" value="1"/>
</dbReference>
<keyword evidence="2" id="KW-0472">Membrane</keyword>
<dbReference type="InterPro" id="IPR032782">
    <property type="entry name" value="KhpB_N"/>
</dbReference>
<name>A0AAU8U2U0_9LACT</name>
<dbReference type="Proteomes" id="UP000066986">
    <property type="component" value="Chromosome"/>
</dbReference>
<accession>A0AAU8U2U0</accession>
<evidence type="ECO:0000256" key="2">
    <source>
        <dbReference type="SAM" id="Phobius"/>
    </source>
</evidence>
<evidence type="ECO:0000313" key="4">
    <source>
        <dbReference type="EMBL" id="AMC00180.1"/>
    </source>
</evidence>
<feature type="domain" description="RNA-binding protein KhpB N-terminal" evidence="3">
    <location>
        <begin position="3"/>
        <end position="54"/>
    </location>
</feature>
<dbReference type="InterPro" id="IPR038247">
    <property type="entry name" value="Jag_N_dom_sf"/>
</dbReference>
<keyword evidence="2" id="KW-0812">Transmembrane</keyword>
<feature type="compositionally biased region" description="Low complexity" evidence="1">
    <location>
        <begin position="196"/>
        <end position="210"/>
    </location>
</feature>
<dbReference type="Pfam" id="PF14804">
    <property type="entry name" value="Jag_N"/>
    <property type="match status" value="1"/>
</dbReference>
<protein>
    <recommendedName>
        <fullName evidence="3">RNA-binding protein KhpB N-terminal domain-containing protein</fullName>
    </recommendedName>
</protein>
<dbReference type="EMBL" id="CP014164">
    <property type="protein sequence ID" value="AMC00180.1"/>
    <property type="molecule type" value="Genomic_DNA"/>
</dbReference>
<evidence type="ECO:0000256" key="1">
    <source>
        <dbReference type="SAM" id="MobiDB-lite"/>
    </source>
</evidence>
<dbReference type="SMART" id="SM01245">
    <property type="entry name" value="Jag_N"/>
    <property type="match status" value="1"/>
</dbReference>
<keyword evidence="2" id="KW-1133">Transmembrane helix</keyword>
<dbReference type="KEGG" id="avs:AWM76_00645"/>
<proteinExistence type="predicted"/>
<dbReference type="GeneID" id="32029418"/>